<proteinExistence type="predicted"/>
<reference evidence="4" key="1">
    <citation type="journal article" date="2014" name="Front. Microbiol.">
        <title>High frequency of phylogenetically diverse reductive dehalogenase-homologous genes in deep subseafloor sedimentary metagenomes.</title>
        <authorList>
            <person name="Kawai M."/>
            <person name="Futagami T."/>
            <person name="Toyoda A."/>
            <person name="Takaki Y."/>
            <person name="Nishi S."/>
            <person name="Hori S."/>
            <person name="Arai W."/>
            <person name="Tsubouchi T."/>
            <person name="Morono Y."/>
            <person name="Uchiyama I."/>
            <person name="Ito T."/>
            <person name="Fujiyama A."/>
            <person name="Inagaki F."/>
            <person name="Takami H."/>
        </authorList>
    </citation>
    <scope>NUCLEOTIDE SEQUENCE</scope>
    <source>
        <strain evidence="4">Expedition CK06-06</strain>
    </source>
</reference>
<keyword evidence="2" id="KW-0479">Metal-binding</keyword>
<organism evidence="4">
    <name type="scientific">marine sediment metagenome</name>
    <dbReference type="NCBI Taxonomy" id="412755"/>
    <lineage>
        <taxon>unclassified sequences</taxon>
        <taxon>metagenomes</taxon>
        <taxon>ecological metagenomes</taxon>
    </lineage>
</organism>
<dbReference type="GO" id="GO:0052592">
    <property type="term" value="F:oxidoreductase activity, acting on CH or CH2 groups, with an iron-sulfur protein as acceptor"/>
    <property type="evidence" value="ECO:0007669"/>
    <property type="project" value="TreeGrafter"/>
</dbReference>
<keyword evidence="2" id="KW-0411">Iron-sulfur</keyword>
<dbReference type="Pfam" id="PF04422">
    <property type="entry name" value="FrhB_FdhB_N"/>
    <property type="match status" value="1"/>
</dbReference>
<name>X1GZZ7_9ZZZZ</name>
<feature type="non-terminal residue" evidence="4">
    <location>
        <position position="227"/>
    </location>
</feature>
<comment type="caution">
    <text evidence="4">The sequence shown here is derived from an EMBL/GenBank/DDBJ whole genome shotgun (WGS) entry which is preliminary data.</text>
</comment>
<evidence type="ECO:0000256" key="2">
    <source>
        <dbReference type="ARBA" id="ARBA00023014"/>
    </source>
</evidence>
<dbReference type="AlphaFoldDB" id="X1GZZ7"/>
<dbReference type="InterPro" id="IPR045220">
    <property type="entry name" value="FRHB/FDHB/HCAR-like"/>
</dbReference>
<feature type="domain" description="Coenzyme F420 hydrogenase/dehydrogenase beta subunit N-terminal" evidence="3">
    <location>
        <begin position="115"/>
        <end position="183"/>
    </location>
</feature>
<dbReference type="EMBL" id="BARU01031658">
    <property type="protein sequence ID" value="GAH62747.1"/>
    <property type="molecule type" value="Genomic_DNA"/>
</dbReference>
<dbReference type="GO" id="GO:0051536">
    <property type="term" value="F:iron-sulfur cluster binding"/>
    <property type="evidence" value="ECO:0007669"/>
    <property type="project" value="UniProtKB-KW"/>
</dbReference>
<keyword evidence="1" id="KW-0408">Iron</keyword>
<dbReference type="PANTHER" id="PTHR31332:SF6">
    <property type="entry name" value="FORMATE DEHYDROGENASE SUBUNIT BETA"/>
    <property type="match status" value="1"/>
</dbReference>
<protein>
    <recommendedName>
        <fullName evidence="3">Coenzyme F420 hydrogenase/dehydrogenase beta subunit N-terminal domain-containing protein</fullName>
    </recommendedName>
</protein>
<evidence type="ECO:0000256" key="1">
    <source>
        <dbReference type="ARBA" id="ARBA00023004"/>
    </source>
</evidence>
<sequence>MIKRRGSGKMGTEVEVEAGGYVKLPTFLEQGFSDLKREVVAKRICCLCGTCVAFCDKIKINEREDGGEPGFVEDYDTVCGLCYAFCPRTFLPLSEIERRIFGEEQKEVFGVYRSCYAVRSKKEDIKGQDGGAVTSLLAYALDAGMIDCAVITTADDHWKPVTKVAKNYESLKEGAGTKYTLYPGVVGVKEAMEAGCENIGFVGLPCQIQGLRKVQTAEQPYEVGKEK</sequence>
<dbReference type="SUPFAM" id="SSF54862">
    <property type="entry name" value="4Fe-4S ferredoxins"/>
    <property type="match status" value="1"/>
</dbReference>
<evidence type="ECO:0000259" key="3">
    <source>
        <dbReference type="Pfam" id="PF04422"/>
    </source>
</evidence>
<accession>X1GZZ7</accession>
<dbReference type="PANTHER" id="PTHR31332">
    <property type="entry name" value="7-HYDROXYMETHYL CHLOROPHYLL A REDUCTASE, CHLOROPLASTIC"/>
    <property type="match status" value="1"/>
</dbReference>
<dbReference type="Gene3D" id="3.30.70.20">
    <property type="match status" value="1"/>
</dbReference>
<evidence type="ECO:0000313" key="4">
    <source>
        <dbReference type="EMBL" id="GAH62747.1"/>
    </source>
</evidence>
<dbReference type="InterPro" id="IPR007516">
    <property type="entry name" value="Co_F420_Hydgase/DH_bsu_N"/>
</dbReference>
<gene>
    <name evidence="4" type="ORF">S03H2_50042</name>
</gene>